<dbReference type="PROSITE" id="PS01134">
    <property type="entry name" value="FTSZ_1"/>
    <property type="match status" value="1"/>
</dbReference>
<comment type="caution">
    <text evidence="10">The sequence shown here is derived from an EMBL/GenBank/DDBJ whole genome shotgun (WGS) entry which is preliminary data.</text>
</comment>
<sequence length="424" mass="44548">MTFSFDAAAAQGAVIKVIGVGGGGGNAINRMIDEGVAGVEFIAANTDVQALSSAKAETVIQLGPKLTRGLGAGGQPEVGRKAAEESEEVLTEALQGADMVFITAGMGGGSGTGAAPVIARIAKAVGALTVAVVTRPFGFEGSKRGNFAVEGINELREHVDTLLIISNNNLLEIVDKKTPLLEALSEADNVLRQGVQGITDLITSPGLINLDFADVKTVMADKGNALMGIGIGSGEERVIEAARKAIYSPLLETTIDGAEDVIVNVTGGLDMTLIEAEEASEIVNQAAGHGVNIWLGTAIDESMKDEIRVTVVATGVRQEKVDRVSGIGQTASGSSASRSQADAHRESHSAHFDRNFDLTETVDVPTPNRQRTDTPKGSAFGDWDLRREAIVRQAEPASSARVERYAETNEDDDELETPPFFRNR</sequence>
<evidence type="ECO:0000256" key="7">
    <source>
        <dbReference type="SAM" id="MobiDB-lite"/>
    </source>
</evidence>
<keyword evidence="5" id="KW-0131">Cell cycle</keyword>
<feature type="region of interest" description="Disordered" evidence="7">
    <location>
        <begin position="323"/>
        <end position="424"/>
    </location>
</feature>
<evidence type="ECO:0000313" key="11">
    <source>
        <dbReference type="Proteomes" id="UP001519349"/>
    </source>
</evidence>
<evidence type="ECO:0000256" key="3">
    <source>
        <dbReference type="ARBA" id="ARBA00023134"/>
    </source>
</evidence>
<keyword evidence="11" id="KW-1185">Reference proteome</keyword>
<proteinExistence type="inferred from homology"/>
<dbReference type="InterPro" id="IPR020805">
    <property type="entry name" value="Cell_div_FtsZ_CS"/>
</dbReference>
<keyword evidence="4 5" id="KW-0717">Septation</keyword>
<dbReference type="RefSeq" id="WP_209551628.1">
    <property type="nucleotide sequence ID" value="NZ_QFAY01000019.1"/>
</dbReference>
<feature type="domain" description="Tubulin/FtsZ GTPase" evidence="8">
    <location>
        <begin position="14"/>
        <end position="206"/>
    </location>
</feature>
<organism evidence="10 11">
    <name type="scientific">Streptococcus panodentis</name>
    <dbReference type="NCBI Taxonomy" id="1581472"/>
    <lineage>
        <taxon>Bacteria</taxon>
        <taxon>Bacillati</taxon>
        <taxon>Bacillota</taxon>
        <taxon>Bacilli</taxon>
        <taxon>Lactobacillales</taxon>
        <taxon>Streptococcaceae</taxon>
        <taxon>Streptococcus</taxon>
    </lineage>
</organism>
<dbReference type="CDD" id="cd02201">
    <property type="entry name" value="FtsZ_type1"/>
    <property type="match status" value="1"/>
</dbReference>
<feature type="binding site" evidence="5">
    <location>
        <begin position="22"/>
        <end position="26"/>
    </location>
    <ligand>
        <name>GTP</name>
        <dbReference type="ChEBI" id="CHEBI:37565"/>
    </ligand>
</feature>
<dbReference type="SUPFAM" id="SSF52490">
    <property type="entry name" value="Tubulin nucleotide-binding domain-like"/>
    <property type="match status" value="1"/>
</dbReference>
<dbReference type="InterPro" id="IPR037103">
    <property type="entry name" value="Tubulin/FtsZ-like_C"/>
</dbReference>
<dbReference type="PRINTS" id="PR00423">
    <property type="entry name" value="CELLDVISFTSZ"/>
</dbReference>
<comment type="function">
    <text evidence="5">Essential cell division protein that forms a contractile ring structure (Z ring) at the future cell division site. The regulation of the ring assembly controls the timing and the location of cell division. One of the functions of the FtsZ ring is to recruit other cell division proteins to the septum to produce a new cell wall between the dividing cells. Binds GTP and shows GTPase activity.</text>
</comment>
<keyword evidence="5 10" id="KW-0132">Cell division</keyword>
<dbReference type="PANTHER" id="PTHR30314">
    <property type="entry name" value="CELL DIVISION PROTEIN FTSZ-RELATED"/>
    <property type="match status" value="1"/>
</dbReference>
<dbReference type="Pfam" id="PF12327">
    <property type="entry name" value="FtsZ_C"/>
    <property type="match status" value="1"/>
</dbReference>
<dbReference type="SMART" id="SM00865">
    <property type="entry name" value="Tubulin_C"/>
    <property type="match status" value="1"/>
</dbReference>
<protein>
    <recommendedName>
        <fullName evidence="5 6">Cell division protein FtsZ</fullName>
    </recommendedName>
</protein>
<name>A0ABS5AY52_9STRE</name>
<dbReference type="Gene3D" id="3.40.50.1440">
    <property type="entry name" value="Tubulin/FtsZ, GTPase domain"/>
    <property type="match status" value="1"/>
</dbReference>
<dbReference type="HAMAP" id="MF_00909">
    <property type="entry name" value="FtsZ"/>
    <property type="match status" value="1"/>
</dbReference>
<dbReference type="SMART" id="SM00864">
    <property type="entry name" value="Tubulin"/>
    <property type="match status" value="1"/>
</dbReference>
<dbReference type="InterPro" id="IPR024757">
    <property type="entry name" value="FtsZ_C"/>
</dbReference>
<dbReference type="SUPFAM" id="SSF55307">
    <property type="entry name" value="Tubulin C-terminal domain-like"/>
    <property type="match status" value="1"/>
</dbReference>
<evidence type="ECO:0000256" key="6">
    <source>
        <dbReference type="NCBIfam" id="TIGR00065"/>
    </source>
</evidence>
<feature type="binding site" evidence="5">
    <location>
        <position position="188"/>
    </location>
    <ligand>
        <name>GTP</name>
        <dbReference type="ChEBI" id="CHEBI:37565"/>
    </ligand>
</feature>
<dbReference type="Gene3D" id="3.30.1330.20">
    <property type="entry name" value="Tubulin/FtsZ, C-terminal domain"/>
    <property type="match status" value="1"/>
</dbReference>
<evidence type="ECO:0000256" key="2">
    <source>
        <dbReference type="ARBA" id="ARBA00022741"/>
    </source>
</evidence>
<dbReference type="GO" id="GO:0051301">
    <property type="term" value="P:cell division"/>
    <property type="evidence" value="ECO:0007669"/>
    <property type="project" value="UniProtKB-KW"/>
</dbReference>
<keyword evidence="3 5" id="KW-0342">GTP-binding</keyword>
<keyword evidence="2 5" id="KW-0547">Nucleotide-binding</keyword>
<evidence type="ECO:0000256" key="5">
    <source>
        <dbReference type="HAMAP-Rule" id="MF_00909"/>
    </source>
</evidence>
<feature type="binding site" evidence="5">
    <location>
        <position position="140"/>
    </location>
    <ligand>
        <name>GTP</name>
        <dbReference type="ChEBI" id="CHEBI:37565"/>
    </ligand>
</feature>
<evidence type="ECO:0000259" key="9">
    <source>
        <dbReference type="SMART" id="SM00865"/>
    </source>
</evidence>
<feature type="compositionally biased region" description="Basic and acidic residues" evidence="7">
    <location>
        <begin position="341"/>
        <end position="357"/>
    </location>
</feature>
<keyword evidence="5" id="KW-0963">Cytoplasm</keyword>
<evidence type="ECO:0000256" key="4">
    <source>
        <dbReference type="ARBA" id="ARBA00023210"/>
    </source>
</evidence>
<dbReference type="EMBL" id="QFAY01000019">
    <property type="protein sequence ID" value="MBP2621503.1"/>
    <property type="molecule type" value="Genomic_DNA"/>
</dbReference>
<accession>A0ABS5AY52</accession>
<dbReference type="InterPro" id="IPR000158">
    <property type="entry name" value="Cell_div_FtsZ"/>
</dbReference>
<evidence type="ECO:0000259" key="8">
    <source>
        <dbReference type="SMART" id="SM00864"/>
    </source>
</evidence>
<dbReference type="NCBIfam" id="TIGR00065">
    <property type="entry name" value="ftsZ"/>
    <property type="match status" value="1"/>
</dbReference>
<evidence type="ECO:0000256" key="1">
    <source>
        <dbReference type="ARBA" id="ARBA00009690"/>
    </source>
</evidence>
<gene>
    <name evidence="5" type="primary">ftsZ</name>
    <name evidence="10" type="ORF">DHL47_09275</name>
</gene>
<feature type="compositionally biased region" description="Polar residues" evidence="7">
    <location>
        <begin position="327"/>
        <end position="340"/>
    </location>
</feature>
<reference evidence="10 11" key="1">
    <citation type="submission" date="2018-05" db="EMBL/GenBank/DDBJ databases">
        <title>Draft genome sequence of Streptococcus panodentis CCUG 70867T.</title>
        <authorList>
            <person name="Salva-Serra F."/>
            <person name="Mendez V."/>
            <person name="Jaen-Luchoro D."/>
            <person name="Gonzales-Siles L."/>
            <person name="Karlsson R."/>
            <person name="Engstrom-Jakobsson H."/>
            <person name="Busquets A."/>
            <person name="Gomila M."/>
            <person name="Pineiro-Iglesias B."/>
            <person name="Bennasar-Figueras A."/>
            <person name="Seeger M."/>
            <person name="Moore E."/>
        </authorList>
    </citation>
    <scope>NUCLEOTIDE SEQUENCE [LARGE SCALE GENOMIC DNA]</scope>
    <source>
        <strain evidence="10 11">CCUG 70867</strain>
    </source>
</reference>
<feature type="binding site" evidence="5">
    <location>
        <begin position="109"/>
        <end position="111"/>
    </location>
    <ligand>
        <name>GTP</name>
        <dbReference type="ChEBI" id="CHEBI:37565"/>
    </ligand>
</feature>
<dbReference type="InterPro" id="IPR036525">
    <property type="entry name" value="Tubulin/FtsZ_GTPase_sf"/>
</dbReference>
<dbReference type="InterPro" id="IPR008280">
    <property type="entry name" value="Tub_FtsZ_C"/>
</dbReference>
<dbReference type="InterPro" id="IPR045061">
    <property type="entry name" value="FtsZ/CetZ"/>
</dbReference>
<dbReference type="Proteomes" id="UP001519349">
    <property type="component" value="Unassembled WGS sequence"/>
</dbReference>
<dbReference type="InterPro" id="IPR003008">
    <property type="entry name" value="Tubulin_FtsZ_GTPase"/>
</dbReference>
<dbReference type="InterPro" id="IPR018316">
    <property type="entry name" value="Tubulin/FtsZ_2-layer-sand-dom"/>
</dbReference>
<feature type="domain" description="Tubulin/FtsZ 2-layer sandwich" evidence="9">
    <location>
        <begin position="208"/>
        <end position="325"/>
    </location>
</feature>
<dbReference type="PANTHER" id="PTHR30314:SF3">
    <property type="entry name" value="MITOCHONDRIAL DIVISION PROTEIN FSZA"/>
    <property type="match status" value="1"/>
</dbReference>
<comment type="similarity">
    <text evidence="1 5">Belongs to the FtsZ family.</text>
</comment>
<comment type="subcellular location">
    <subcellularLocation>
        <location evidence="5">Cytoplasm</location>
    </subcellularLocation>
    <text evidence="5">Assembles at midcell at the inner surface of the cytoplasmic membrane.</text>
</comment>
<comment type="subunit">
    <text evidence="5">Homodimer. Polymerizes to form a dynamic ring structure in a strictly GTP-dependent manner. Interacts directly with several other division proteins.</text>
</comment>
<evidence type="ECO:0000313" key="10">
    <source>
        <dbReference type="EMBL" id="MBP2621503.1"/>
    </source>
</evidence>
<dbReference type="Pfam" id="PF00091">
    <property type="entry name" value="Tubulin"/>
    <property type="match status" value="1"/>
</dbReference>
<feature type="binding site" evidence="5">
    <location>
        <position position="144"/>
    </location>
    <ligand>
        <name>GTP</name>
        <dbReference type="ChEBI" id="CHEBI:37565"/>
    </ligand>
</feature>